<reference evidence="1" key="1">
    <citation type="submission" date="2009-08" db="EMBL/GenBank/DDBJ databases">
        <authorList>
            <consortium name="US DOE Joint Genome Institute"/>
            <person name="Lucas S."/>
            <person name="Copeland A."/>
            <person name="Lapidus A."/>
            <person name="Glavina del Rio T."/>
            <person name="Dalin E."/>
            <person name="Tice H."/>
            <person name="Bruce D."/>
            <person name="Barry K."/>
            <person name="Pitluck S."/>
            <person name="Lowry S."/>
            <person name="Larimer F."/>
            <person name="Land M."/>
            <person name="Hauser L."/>
            <person name="Kyrpides N."/>
            <person name="Ivanova N."/>
            <person name="McMahon K.D."/>
            <person name="Hugenholtz P."/>
        </authorList>
    </citation>
    <scope>NUCLEOTIDE SEQUENCE</scope>
    <source>
        <strain evidence="1">UW-1</strain>
    </source>
</reference>
<dbReference type="EMBL" id="CP001715">
    <property type="protein sequence ID" value="ACV35089.1"/>
    <property type="molecule type" value="Genomic_DNA"/>
</dbReference>
<dbReference type="AlphaFoldDB" id="C7RV10"/>
<proteinExistence type="predicted"/>
<dbReference type="eggNOG" id="ENOG502ZA5V">
    <property type="taxonomic scope" value="Bacteria"/>
</dbReference>
<gene>
    <name evidence="1" type="ordered locus">CAP2UW1_1787</name>
</gene>
<protein>
    <submittedName>
        <fullName evidence="1">Uncharacterized protein</fullName>
    </submittedName>
</protein>
<organism evidence="1">
    <name type="scientific">Accumulibacter regalis</name>
    <dbReference type="NCBI Taxonomy" id="522306"/>
    <lineage>
        <taxon>Bacteria</taxon>
        <taxon>Pseudomonadati</taxon>
        <taxon>Pseudomonadota</taxon>
        <taxon>Betaproteobacteria</taxon>
        <taxon>Candidatus Accumulibacter</taxon>
    </lineage>
</organism>
<reference evidence="1" key="2">
    <citation type="submission" date="2009-09" db="EMBL/GenBank/DDBJ databases">
        <title>Complete sequence of chromosome of Candidatus Accumulibacter phosphatis clade IIA str. UW-1.</title>
        <authorList>
            <consortium name="US DOE Joint Genome Institute"/>
            <person name="Martin H.G."/>
            <person name="Ivanova N."/>
            <person name="Kunin V."/>
            <person name="Warnecke F."/>
            <person name="Barry K."/>
            <person name="He S."/>
            <person name="Salamov A."/>
            <person name="Szeto E."/>
            <person name="Dalin E."/>
            <person name="Pangilinan J.L."/>
            <person name="Lapidus A."/>
            <person name="Lowry S."/>
            <person name="Kyrpides N.C."/>
            <person name="McMahon K.D."/>
            <person name="Hugenholtz P."/>
        </authorList>
    </citation>
    <scope>NUCLEOTIDE SEQUENCE [LARGE SCALE GENOMIC DNA]</scope>
    <source>
        <strain evidence="1">UW-1</strain>
    </source>
</reference>
<dbReference type="KEGG" id="app:CAP2UW1_1787"/>
<evidence type="ECO:0000313" key="1">
    <source>
        <dbReference type="EMBL" id="ACV35089.1"/>
    </source>
</evidence>
<dbReference type="OrthoDB" id="9178337at2"/>
<sequence>MPLIMHGNWTVAVKEKHAAFAQRFIISGATHGNGTYVAPHAPVYVTGSIWSVRIQSDPGGSSWADSEYQITFPVKSAGQYQFDLQSNDVWGGDADFNDLVLTFSTPVTETDFLIYGHVSNYSGCAYNPCYPGYIYLESALALAKARRFPVLRQAIELLYPQSIPPQRIPLPDPPPELPAALLSGQAYTPVLIPVQGKTYTPVKRAQVMRTVPVEQAADSGSESTAAAGTTRVPVRTVEVAQAVSAIAALDKVALGRLLDIGIRNCQTESLVNAALRFLEYDRTLAELGGGQYTGEGNREELGQASTDRNGNYIFRFSRSLAQLIDETNTDVALGENEVLEAMPDLIIQVLGATLPGGTPYETAPYWNVPLVKRLNICIPSSYWHTPTGCHGKPISHIGFIPVGKPSTVTLDSDGRVTCTDTSKIDIPQTQCAAWWGALRMSACIGKYDQVPHFTLEYRARRPDGSWTNWSIYQEALMLDNWKTLVNEWVATKAGPFIHNLELVKGQPKQDVLAYNNIQGNMDWSGPDWFIKAVIPSWVYSYQGGPGSVQFRLKAYGPDGKQVQLWSDPVTSAPLYQDSIRLYVDHTGPELNFKEVTIGTATTNPCPLFTLTGSELVNARLDLKFKAVQRQGFLGAYTLSVTKCNTPNFPLEDLASAHPLHLDYLAGPPPCGDLFGTLFGVDVDADVNDHVAVQLNPPGSSPWLGPDETLSSFTLNLSASVRRTDGHSSNYPVYYGPLQYNLVIQRGS</sequence>
<name>C7RV10_ACCRE</name>
<accession>C7RV10</accession>
<dbReference type="STRING" id="522306.CAP2UW1_1787"/>
<dbReference type="HOGENOM" id="CLU_363240_0_0_4"/>